<evidence type="ECO:0000256" key="1">
    <source>
        <dbReference type="ARBA" id="ARBA00011051"/>
    </source>
</evidence>
<evidence type="ECO:0000313" key="5">
    <source>
        <dbReference type="EMBL" id="EKN65218.1"/>
    </source>
</evidence>
<dbReference type="eggNOG" id="COG0346">
    <property type="taxonomic scope" value="Bacteria"/>
</dbReference>
<feature type="domain" description="VOC" evidence="4">
    <location>
        <begin position="7"/>
        <end position="124"/>
    </location>
</feature>
<name>K6DAW6_9BACI</name>
<reference evidence="5 6" key="1">
    <citation type="journal article" date="2012" name="Front. Microbiol.">
        <title>Redundancy and modularity in membrane-associated dissimilatory nitrate reduction in Bacillus.</title>
        <authorList>
            <person name="Heylen K."/>
            <person name="Keltjens J."/>
        </authorList>
    </citation>
    <scope>NUCLEOTIDE SEQUENCE [LARGE SCALE GENOMIC DNA]</scope>
    <source>
        <strain evidence="6">LMG 21833T</strain>
    </source>
</reference>
<dbReference type="InterPro" id="IPR037523">
    <property type="entry name" value="VOC_core"/>
</dbReference>
<dbReference type="InterPro" id="IPR000335">
    <property type="entry name" value="Bleomycin-R"/>
</dbReference>
<dbReference type="Pfam" id="PF19581">
    <property type="entry name" value="Glyoxalase_7"/>
    <property type="match status" value="1"/>
</dbReference>
<comment type="caution">
    <text evidence="5">The sequence shown here is derived from an EMBL/GenBank/DDBJ whole genome shotgun (WGS) entry which is preliminary data.</text>
</comment>
<evidence type="ECO:0000256" key="3">
    <source>
        <dbReference type="ARBA" id="ARBA00023251"/>
    </source>
</evidence>
<organism evidence="5 6">
    <name type="scientific">Neobacillus bataviensis LMG 21833</name>
    <dbReference type="NCBI Taxonomy" id="1117379"/>
    <lineage>
        <taxon>Bacteria</taxon>
        <taxon>Bacillati</taxon>
        <taxon>Bacillota</taxon>
        <taxon>Bacilli</taxon>
        <taxon>Bacillales</taxon>
        <taxon>Bacillaceae</taxon>
        <taxon>Neobacillus</taxon>
    </lineage>
</organism>
<dbReference type="PROSITE" id="PS51819">
    <property type="entry name" value="VOC"/>
    <property type="match status" value="1"/>
</dbReference>
<dbReference type="GO" id="GO:0046677">
    <property type="term" value="P:response to antibiotic"/>
    <property type="evidence" value="ECO:0007669"/>
    <property type="project" value="UniProtKB-KW"/>
</dbReference>
<proteinExistence type="inferred from homology"/>
<evidence type="ECO:0000259" key="4">
    <source>
        <dbReference type="PROSITE" id="PS51819"/>
    </source>
</evidence>
<dbReference type="RefSeq" id="WP_007087247.1">
    <property type="nucleotide sequence ID" value="NZ_AJLS01000137.1"/>
</dbReference>
<dbReference type="AlphaFoldDB" id="K6DAW6"/>
<sequence length="125" mass="14537">MEETTIKVKSLTPILRIFDVSMAKDFYLNVLGFSLDWEHRYGENFPLYLQVSRGACKLHLSEHFGDSSPGIALRIEVEGIEYFHKTLLSKDYKYAKPGLEVADWGDTEIRLRDPFGNKLVFYENR</sequence>
<gene>
    <name evidence="5" type="ORF">BABA_21276</name>
</gene>
<evidence type="ECO:0000313" key="6">
    <source>
        <dbReference type="Proteomes" id="UP000006316"/>
    </source>
</evidence>
<dbReference type="InterPro" id="IPR029068">
    <property type="entry name" value="Glyas_Bleomycin-R_OHBP_Dase"/>
</dbReference>
<dbReference type="SUPFAM" id="SSF54593">
    <property type="entry name" value="Glyoxalase/Bleomycin resistance protein/Dihydroxybiphenyl dioxygenase"/>
    <property type="match status" value="1"/>
</dbReference>
<evidence type="ECO:0000256" key="2">
    <source>
        <dbReference type="ARBA" id="ARBA00021572"/>
    </source>
</evidence>
<dbReference type="Gene3D" id="3.10.180.10">
    <property type="entry name" value="2,3-Dihydroxybiphenyl 1,2-Dioxygenase, domain 1"/>
    <property type="match status" value="1"/>
</dbReference>
<dbReference type="CDD" id="cd08349">
    <property type="entry name" value="BLMA_like"/>
    <property type="match status" value="1"/>
</dbReference>
<accession>K6DAW6</accession>
<keyword evidence="3" id="KW-0046">Antibiotic resistance</keyword>
<dbReference type="EMBL" id="AJLS01000137">
    <property type="protein sequence ID" value="EKN65218.1"/>
    <property type="molecule type" value="Genomic_DNA"/>
</dbReference>
<dbReference type="OrthoDB" id="9803104at2"/>
<keyword evidence="6" id="KW-1185">Reference proteome</keyword>
<dbReference type="Proteomes" id="UP000006316">
    <property type="component" value="Unassembled WGS sequence"/>
</dbReference>
<dbReference type="STRING" id="1117379.BABA_21276"/>
<protein>
    <recommendedName>
        <fullName evidence="2">Bleomycin resistance protein</fullName>
    </recommendedName>
</protein>
<comment type="similarity">
    <text evidence="1">Belongs to the bleomycin resistance protein family.</text>
</comment>